<protein>
    <recommendedName>
        <fullName evidence="4">Hydrophobic surface binding protein A-domain-containing protein</fullName>
    </recommendedName>
</protein>
<gene>
    <name evidence="2" type="ORF">Asppvi_002065</name>
</gene>
<dbReference type="OrthoDB" id="5089392at2759"/>
<feature type="chain" id="PRO_5040165720" description="Hydrophobic surface binding protein A-domain-containing protein" evidence="1">
    <location>
        <begin position="23"/>
        <end position="194"/>
    </location>
</feature>
<organism evidence="2 3">
    <name type="scientific">Aspergillus pseudoviridinutans</name>
    <dbReference type="NCBI Taxonomy" id="1517512"/>
    <lineage>
        <taxon>Eukaryota</taxon>
        <taxon>Fungi</taxon>
        <taxon>Dikarya</taxon>
        <taxon>Ascomycota</taxon>
        <taxon>Pezizomycotina</taxon>
        <taxon>Eurotiomycetes</taxon>
        <taxon>Eurotiomycetidae</taxon>
        <taxon>Eurotiales</taxon>
        <taxon>Aspergillaceae</taxon>
        <taxon>Aspergillus</taxon>
        <taxon>Aspergillus subgen. Fumigati</taxon>
    </lineage>
</organism>
<accession>A0A9P3EPR1</accession>
<keyword evidence="3" id="KW-1185">Reference proteome</keyword>
<proteinExistence type="predicted"/>
<dbReference type="GeneID" id="67000677"/>
<dbReference type="AlphaFoldDB" id="A0A9P3EPR1"/>
<evidence type="ECO:0000313" key="3">
    <source>
        <dbReference type="Proteomes" id="UP001043456"/>
    </source>
</evidence>
<name>A0A9P3EPR1_9EURO</name>
<comment type="caution">
    <text evidence="2">The sequence shown here is derived from an EMBL/GenBank/DDBJ whole genome shotgun (WGS) entry which is preliminary data.</text>
</comment>
<evidence type="ECO:0008006" key="4">
    <source>
        <dbReference type="Google" id="ProtNLM"/>
    </source>
</evidence>
<feature type="signal peptide" evidence="1">
    <location>
        <begin position="1"/>
        <end position="22"/>
    </location>
</feature>
<dbReference type="Proteomes" id="UP001043456">
    <property type="component" value="Unassembled WGS sequence"/>
</dbReference>
<reference evidence="2 3" key="1">
    <citation type="submission" date="2018-10" db="EMBL/GenBank/DDBJ databases">
        <title>Pan-genome distribution and transcriptional activeness of fungal secondary metabolism genes in Aspergillus section Fumigati.</title>
        <authorList>
            <person name="Takahashi H."/>
            <person name="Umemura M."/>
            <person name="Ninomiya A."/>
            <person name="Kusuya Y."/>
            <person name="Urayama S."/>
            <person name="Shimizu M."/>
            <person name="Watanabe A."/>
            <person name="Kamei K."/>
            <person name="Yaguchi T."/>
            <person name="Hagiwara D."/>
        </authorList>
    </citation>
    <scope>NUCLEOTIDE SEQUENCE [LARGE SCALE GENOMIC DNA]</scope>
    <source>
        <strain evidence="2 3">IFM 55266</strain>
    </source>
</reference>
<sequence>MNIRTILTSLSLDLLAAYAVDAQAMATSLENTLHIMMDLSSLTSGAAMDIFPSTVDRFLPDVVGGFELITTAAENEIVVLLVSQEGTAGARDGKTQRDICENYSGFAEVHRVLMDIIIGKNETLAHGLFDPTTTVRDVLDQLDHRLDLCSKAVTSLTRSTLPLVPVCADGIVHDQESYNETVEELKSVLRVLLN</sequence>
<dbReference type="RefSeq" id="XP_043153993.1">
    <property type="nucleotide sequence ID" value="XM_043298058.1"/>
</dbReference>
<evidence type="ECO:0000256" key="1">
    <source>
        <dbReference type="SAM" id="SignalP"/>
    </source>
</evidence>
<keyword evidence="1" id="KW-0732">Signal</keyword>
<dbReference type="EMBL" id="BHVY01000002">
    <property type="protein sequence ID" value="GIJ83246.1"/>
    <property type="molecule type" value="Genomic_DNA"/>
</dbReference>
<evidence type="ECO:0000313" key="2">
    <source>
        <dbReference type="EMBL" id="GIJ83246.1"/>
    </source>
</evidence>